<dbReference type="Pfam" id="PF04283">
    <property type="entry name" value="CheF-arch"/>
    <property type="match status" value="1"/>
</dbReference>
<gene>
    <name evidence="1" type="ORF">J422_03283</name>
</gene>
<dbReference type="InterPro" id="IPR036388">
    <property type="entry name" value="WH-like_DNA-bd_sf"/>
</dbReference>
<evidence type="ECO:0000313" key="2">
    <source>
        <dbReference type="Proteomes" id="UP000053695"/>
    </source>
</evidence>
<dbReference type="PANTHER" id="PTHR42201">
    <property type="entry name" value="TAXIS PROTEIN"/>
    <property type="match status" value="1"/>
</dbReference>
<evidence type="ECO:0000313" key="1">
    <source>
        <dbReference type="EMBL" id="ENN96253.1"/>
    </source>
</evidence>
<dbReference type="RefSeq" id="WP_004590954.1">
    <property type="nucleotide sequence ID" value="NZ_APMM01000020.1"/>
</dbReference>
<dbReference type="Gene3D" id="1.10.10.10">
    <property type="entry name" value="Winged helix-like DNA-binding domain superfamily/Winged helix DNA-binding domain"/>
    <property type="match status" value="1"/>
</dbReference>
<dbReference type="PATRIC" id="fig|1069083.5.peg.643"/>
<protein>
    <submittedName>
        <fullName evidence="1">Uncharacterized protein</fullName>
    </submittedName>
</protein>
<dbReference type="InterPro" id="IPR007381">
    <property type="entry name" value="CheF1/F2"/>
</dbReference>
<dbReference type="SUPFAM" id="SSF46785">
    <property type="entry name" value="Winged helix' DNA-binding domain"/>
    <property type="match status" value="1"/>
</dbReference>
<dbReference type="AlphaFoldDB" id="N6V1T5"/>
<proteinExistence type="predicted"/>
<reference evidence="1 2" key="1">
    <citation type="journal article" date="2013" name="Genome Announc.">
        <title>Draft Genome Sequence of a Highly Flagellated, Fast-Swimming Archaeon, Methanocaldococcus villosus Strain KIN24-T80 (DSM 22612).</title>
        <authorList>
            <person name="Thennarasu S."/>
            <person name="Polireddy D."/>
            <person name="Antony A."/>
            <person name="Yada M.R."/>
            <person name="Algarawi S."/>
            <person name="Sivakumar N."/>
        </authorList>
    </citation>
    <scope>NUCLEOTIDE SEQUENCE [LARGE SCALE GENOMIC DNA]</scope>
    <source>
        <strain evidence="1 2">KIN24-T80</strain>
    </source>
</reference>
<dbReference type="PANTHER" id="PTHR42201:SF1">
    <property type="entry name" value="TAXIS PROTEIN"/>
    <property type="match status" value="1"/>
</dbReference>
<comment type="caution">
    <text evidence="1">The sequence shown here is derived from an EMBL/GenBank/DDBJ whole genome shotgun (WGS) entry which is preliminary data.</text>
</comment>
<dbReference type="OrthoDB" id="227825at2157"/>
<organism evidence="1 2">
    <name type="scientific">Methanocaldococcus villosus KIN24-T80</name>
    <dbReference type="NCBI Taxonomy" id="1069083"/>
    <lineage>
        <taxon>Archaea</taxon>
        <taxon>Methanobacteriati</taxon>
        <taxon>Methanobacteriota</taxon>
        <taxon>Methanomada group</taxon>
        <taxon>Methanococci</taxon>
        <taxon>Methanococcales</taxon>
        <taxon>Methanocaldococcaceae</taxon>
        <taxon>Methanocaldococcus</taxon>
    </lineage>
</organism>
<name>N6V1T5_9EURY</name>
<keyword evidence="2" id="KW-1185">Reference proteome</keyword>
<dbReference type="STRING" id="1069083.GCA_000371805_01044"/>
<dbReference type="GO" id="GO:0006935">
    <property type="term" value="P:chemotaxis"/>
    <property type="evidence" value="ECO:0007669"/>
    <property type="project" value="InterPro"/>
</dbReference>
<dbReference type="Proteomes" id="UP000053695">
    <property type="component" value="Unassembled WGS sequence"/>
</dbReference>
<sequence>MAKKELAKFQGKGILLNQYTIKSPVLKWEKLEITLYEDSLLFEFKDKKIEVELQYVEDVGAGLPRRAIEVAKTSLEDITYHSSITYKLPESDKTMIGFAPETSIYGRKPIENFLRKLFYALLNKKEVKVQYGAIKGGTVDPNVKWEDGYLVFAKVKSLLSPGEVLAVAVLEDGKPKVYNLFTNLESIRIKKKMVGEEEKDVLEIKQIKGNENITSYLYVEPRERLFILRYIENLTKYKNVVKDLLPKTEDELTSEFAAEEFSGERIKSELEKLTPQEQEILMALYTGISSLDLPNMLNMDVDEVERILDDLIEKGLVTLVRVRKEVELSEKGRAITNYIVSNF</sequence>
<accession>N6V1T5</accession>
<dbReference type="InterPro" id="IPR036390">
    <property type="entry name" value="WH_DNA-bd_sf"/>
</dbReference>
<dbReference type="EMBL" id="APMM01000020">
    <property type="protein sequence ID" value="ENN96253.1"/>
    <property type="molecule type" value="Genomic_DNA"/>
</dbReference>